<dbReference type="PANTHER" id="PTHR35040:SF9">
    <property type="entry name" value="4-LIKE CELL SURFACE PROTEIN, PUTATIVE (AFU_ORTHOLOGUE AFUA_4G14080)-RELATED"/>
    <property type="match status" value="1"/>
</dbReference>
<name>A0A2J6R192_HYAVF</name>
<organism evidence="1 2">
    <name type="scientific">Hyaloscypha variabilis (strain UAMH 11265 / GT02V1 / F)</name>
    <name type="common">Meliniomyces variabilis</name>
    <dbReference type="NCBI Taxonomy" id="1149755"/>
    <lineage>
        <taxon>Eukaryota</taxon>
        <taxon>Fungi</taxon>
        <taxon>Dikarya</taxon>
        <taxon>Ascomycota</taxon>
        <taxon>Pezizomycotina</taxon>
        <taxon>Leotiomycetes</taxon>
        <taxon>Helotiales</taxon>
        <taxon>Hyaloscyphaceae</taxon>
        <taxon>Hyaloscypha</taxon>
        <taxon>Hyaloscypha variabilis</taxon>
    </lineage>
</organism>
<proteinExistence type="predicted"/>
<evidence type="ECO:0000313" key="1">
    <source>
        <dbReference type="EMBL" id="PMD32290.1"/>
    </source>
</evidence>
<dbReference type="Proteomes" id="UP000235786">
    <property type="component" value="Unassembled WGS sequence"/>
</dbReference>
<protein>
    <submittedName>
        <fullName evidence="1">Uncharacterized protein</fullName>
    </submittedName>
</protein>
<reference evidence="1 2" key="1">
    <citation type="submission" date="2016-04" db="EMBL/GenBank/DDBJ databases">
        <title>A degradative enzymes factory behind the ericoid mycorrhizal symbiosis.</title>
        <authorList>
            <consortium name="DOE Joint Genome Institute"/>
            <person name="Martino E."/>
            <person name="Morin E."/>
            <person name="Grelet G."/>
            <person name="Kuo A."/>
            <person name="Kohler A."/>
            <person name="Daghino S."/>
            <person name="Barry K."/>
            <person name="Choi C."/>
            <person name="Cichocki N."/>
            <person name="Clum A."/>
            <person name="Copeland A."/>
            <person name="Hainaut M."/>
            <person name="Haridas S."/>
            <person name="Labutti K."/>
            <person name="Lindquist E."/>
            <person name="Lipzen A."/>
            <person name="Khouja H.-R."/>
            <person name="Murat C."/>
            <person name="Ohm R."/>
            <person name="Olson A."/>
            <person name="Spatafora J."/>
            <person name="Veneault-Fourrey C."/>
            <person name="Henrissat B."/>
            <person name="Grigoriev I."/>
            <person name="Martin F."/>
            <person name="Perotto S."/>
        </authorList>
    </citation>
    <scope>NUCLEOTIDE SEQUENCE [LARGE SCALE GENOMIC DNA]</scope>
    <source>
        <strain evidence="1 2">F</strain>
    </source>
</reference>
<evidence type="ECO:0000313" key="2">
    <source>
        <dbReference type="Proteomes" id="UP000235786"/>
    </source>
</evidence>
<gene>
    <name evidence="1" type="ORF">L207DRAFT_518695</name>
</gene>
<dbReference type="OrthoDB" id="5342184at2759"/>
<dbReference type="PANTHER" id="PTHR35040">
    <property type="match status" value="1"/>
</dbReference>
<dbReference type="InterPro" id="IPR021986">
    <property type="entry name" value="Spherulin4"/>
</dbReference>
<dbReference type="AlphaFoldDB" id="A0A2J6R192"/>
<sequence>MYPRKKIGLPSSNILVPLYVYPAPGAWDPLFTAIACHPSLNFIIVVNPNNGPGSTSCPDANYTREIPRLNSYANVQTVGYVSTDYAKRRLSLVLQDIKAYSAWSENANCLGLNMYGIFLDETSSKYEPASALYYETIASAVRSEAGLGDNPLIIHNPGTVPDPRMLSPNICDLSVVFEGAYSTYTMYNIGEQTSRLEASSNCGRDRLACIVHGVPTTLSSNDMIAFVNGLRTMVGSLFLTRLSVDYYASFSPRWVEFVSEMAEDS</sequence>
<dbReference type="Pfam" id="PF12138">
    <property type="entry name" value="Spherulin4"/>
    <property type="match status" value="1"/>
</dbReference>
<dbReference type="STRING" id="1149755.A0A2J6R192"/>
<keyword evidence="2" id="KW-1185">Reference proteome</keyword>
<accession>A0A2J6R192</accession>
<dbReference type="EMBL" id="KZ613959">
    <property type="protein sequence ID" value="PMD32290.1"/>
    <property type="molecule type" value="Genomic_DNA"/>
</dbReference>